<gene>
    <name evidence="1" type="ORF">SLS55_003333</name>
</gene>
<comment type="caution">
    <text evidence="1">The sequence shown here is derived from an EMBL/GenBank/DDBJ whole genome shotgun (WGS) entry which is preliminary data.</text>
</comment>
<dbReference type="GeneID" id="92007418"/>
<name>A0ABR3CNW2_9PEZI</name>
<dbReference type="RefSeq" id="XP_066634929.1">
    <property type="nucleotide sequence ID" value="XM_066774810.1"/>
</dbReference>
<dbReference type="PANTHER" id="PTHR40619">
    <property type="entry name" value="FUNGAL STAND N-TERMINAL GOODBYE DOMAIN-CONTAINING PROTEIN"/>
    <property type="match status" value="1"/>
</dbReference>
<evidence type="ECO:0000313" key="1">
    <source>
        <dbReference type="EMBL" id="KAL0261900.1"/>
    </source>
</evidence>
<dbReference type="Proteomes" id="UP001430584">
    <property type="component" value="Unassembled WGS sequence"/>
</dbReference>
<reference evidence="1 2" key="1">
    <citation type="submission" date="2024-02" db="EMBL/GenBank/DDBJ databases">
        <title>De novo assembly and annotation of 12 fungi associated with fruit tree decline syndrome in Ontario, Canada.</title>
        <authorList>
            <person name="Sulman M."/>
            <person name="Ellouze W."/>
            <person name="Ilyukhin E."/>
        </authorList>
    </citation>
    <scope>NUCLEOTIDE SEQUENCE [LARGE SCALE GENOMIC DNA]</scope>
    <source>
        <strain evidence="1 2">FDS-637</strain>
    </source>
</reference>
<evidence type="ECO:0000313" key="2">
    <source>
        <dbReference type="Proteomes" id="UP001430584"/>
    </source>
</evidence>
<protein>
    <submittedName>
        <fullName evidence="1">Uncharacterized protein</fullName>
    </submittedName>
</protein>
<keyword evidence="2" id="KW-1185">Reference proteome</keyword>
<accession>A0ABR3CNW2</accession>
<dbReference type="EMBL" id="JAJVCZ030000003">
    <property type="protein sequence ID" value="KAL0261900.1"/>
    <property type="molecule type" value="Genomic_DNA"/>
</dbReference>
<sequence>MDPTLKGVQYQNGADMVARFMQHKAPEYHPAWENSIAKANLAPPAPIIRRNFSQAAAQLTERFKARIENLSRHSSNKQVKKVLEKHSIYGKTTWQDVQREAEDALNAYHARGERNLFAATAIAKTFKQVQETIESLTDTVDNVGRCLRLYNDDDLSLKAEELYIAVLEGTEEMLSWLDRNGFKEAVKATFQQPYYGNKVEEKISAIQARAEDFAHKLTVLLHERIARIEMQQCESVQSFRTLESLLRAKLQTASYIADARLVGTKIAIQHSAVINVTQYIEAPQMIQQSQTISGDEILTILDVDIATTPRDLNWAANSGYEPAVGNQHRAMHLLQHPRFEHWLVSEDSNLLVVDDMERERTWNPDQPSAVTYLAAKIVRTVAALGMGLPLVFFCGLHNTEGDPLEGGAGMMKSINSQFLEQFRGYDASFVEPELLDRIHESDSRIQWRLFQTLMENIRPMVVFCIIDSLSEFDDGRHEFDIPGLVGAFQQMVESLNGAASGSRSGRPILKVLVTMPELSASSAMWFADEPLSVPEATPDMIEGIGDDYLTGSVQDIHGAHEAIRYGG</sequence>
<organism evidence="1 2">
    <name type="scientific">Diplodia seriata</name>
    <dbReference type="NCBI Taxonomy" id="420778"/>
    <lineage>
        <taxon>Eukaryota</taxon>
        <taxon>Fungi</taxon>
        <taxon>Dikarya</taxon>
        <taxon>Ascomycota</taxon>
        <taxon>Pezizomycotina</taxon>
        <taxon>Dothideomycetes</taxon>
        <taxon>Dothideomycetes incertae sedis</taxon>
        <taxon>Botryosphaeriales</taxon>
        <taxon>Botryosphaeriaceae</taxon>
        <taxon>Diplodia</taxon>
    </lineage>
</organism>
<dbReference type="PANTHER" id="PTHR40619:SF3">
    <property type="entry name" value="FUNGAL STAND N-TERMINAL GOODBYE DOMAIN-CONTAINING PROTEIN"/>
    <property type="match status" value="1"/>
</dbReference>
<proteinExistence type="predicted"/>